<dbReference type="AlphaFoldDB" id="A0A7K4JRW6"/>
<evidence type="ECO:0000256" key="3">
    <source>
        <dbReference type="ARBA" id="ARBA00022722"/>
    </source>
</evidence>
<dbReference type="PROSITE" id="PS50876">
    <property type="entry name" value="ZF_INTEGRASE"/>
    <property type="match status" value="1"/>
</dbReference>
<evidence type="ECO:0000256" key="1">
    <source>
        <dbReference type="ARBA" id="ARBA00022679"/>
    </source>
</evidence>
<keyword evidence="5" id="KW-0255">Endonuclease</keyword>
<evidence type="ECO:0000256" key="5">
    <source>
        <dbReference type="ARBA" id="ARBA00022759"/>
    </source>
</evidence>
<keyword evidence="7" id="KW-0695">RNA-directed DNA polymerase</keyword>
<evidence type="ECO:0000256" key="6">
    <source>
        <dbReference type="ARBA" id="ARBA00022801"/>
    </source>
</evidence>
<evidence type="ECO:0000313" key="12">
    <source>
        <dbReference type="Proteomes" id="UP000531151"/>
    </source>
</evidence>
<evidence type="ECO:0000256" key="8">
    <source>
        <dbReference type="PROSITE-ProRule" id="PRU00450"/>
    </source>
</evidence>
<dbReference type="PANTHER" id="PTHR41694">
    <property type="entry name" value="ENDOGENOUS RETROVIRUS GROUP K MEMBER POL PROTEIN"/>
    <property type="match status" value="1"/>
</dbReference>
<keyword evidence="6" id="KW-0378">Hydrolase</keyword>
<dbReference type="EMBL" id="VWPV01059739">
    <property type="protein sequence ID" value="NWH68056.1"/>
    <property type="molecule type" value="Genomic_DNA"/>
</dbReference>
<keyword evidence="12" id="KW-1185">Reference proteome</keyword>
<evidence type="ECO:0000259" key="10">
    <source>
        <dbReference type="PROSITE" id="PS50879"/>
    </source>
</evidence>
<comment type="caution">
    <text evidence="11">The sequence shown here is derived from an EMBL/GenBank/DDBJ whole genome shotgun (WGS) entry which is preliminary data.</text>
</comment>
<organism evidence="11 12">
    <name type="scientific">Geococcyx californianus</name>
    <name type="common">Greater roadrunner</name>
    <name type="synonym">Saurothera californiana</name>
    <dbReference type="NCBI Taxonomy" id="8947"/>
    <lineage>
        <taxon>Eukaryota</taxon>
        <taxon>Metazoa</taxon>
        <taxon>Chordata</taxon>
        <taxon>Craniata</taxon>
        <taxon>Vertebrata</taxon>
        <taxon>Euteleostomi</taxon>
        <taxon>Archelosauria</taxon>
        <taxon>Archosauria</taxon>
        <taxon>Dinosauria</taxon>
        <taxon>Saurischia</taxon>
        <taxon>Theropoda</taxon>
        <taxon>Coelurosauria</taxon>
        <taxon>Aves</taxon>
        <taxon>Neognathae</taxon>
        <taxon>Neoaves</taxon>
        <taxon>Otidimorphae</taxon>
        <taxon>Cuculiformes</taxon>
        <taxon>Neomorphidae</taxon>
        <taxon>Geococcyx</taxon>
    </lineage>
</organism>
<dbReference type="OrthoDB" id="9395371at2759"/>
<keyword evidence="4" id="KW-0479">Metal-binding</keyword>
<feature type="domain" description="RNase H type-1" evidence="10">
    <location>
        <begin position="1"/>
        <end position="96"/>
    </location>
</feature>
<proteinExistence type="predicted"/>
<dbReference type="Gene3D" id="3.30.420.10">
    <property type="entry name" value="Ribonuclease H-like superfamily/Ribonuclease H"/>
    <property type="match status" value="1"/>
</dbReference>
<dbReference type="PANTHER" id="PTHR41694:SF3">
    <property type="entry name" value="RNA-DIRECTED DNA POLYMERASE-RELATED"/>
    <property type="match status" value="1"/>
</dbReference>
<dbReference type="SUPFAM" id="SSF46919">
    <property type="entry name" value="N-terminal Zn binding domain of HIV integrase"/>
    <property type="match status" value="1"/>
</dbReference>
<dbReference type="SUPFAM" id="SSF53098">
    <property type="entry name" value="Ribonuclease H-like"/>
    <property type="match status" value="1"/>
</dbReference>
<feature type="non-terminal residue" evidence="11">
    <location>
        <position position="1"/>
    </location>
</feature>
<sequence>LELQAVVLAFQSFHDEPVNIVTDSQYVYSLVTRLDFAALGHLANMALAELLPRLAALIQQRLHPFWCAHIKSHSNLPGFMHEGNRQIDQAVSLLPSPSTSLPVAYSVMQQAYNSHAFFHQSARALQREFQLSRSQARSIIAACPDCARLAPLQQVGVNP</sequence>
<dbReference type="InterPro" id="IPR017856">
    <property type="entry name" value="Integrase-like_N"/>
</dbReference>
<protein>
    <submittedName>
        <fullName evidence="11">PO113 protein</fullName>
    </submittedName>
</protein>
<keyword evidence="8" id="KW-0863">Zinc-finger</keyword>
<dbReference type="GO" id="GO:0008270">
    <property type="term" value="F:zinc ion binding"/>
    <property type="evidence" value="ECO:0007669"/>
    <property type="project" value="UniProtKB-KW"/>
</dbReference>
<evidence type="ECO:0000313" key="11">
    <source>
        <dbReference type="EMBL" id="NWH68056.1"/>
    </source>
</evidence>
<keyword evidence="1" id="KW-0808">Transferase</keyword>
<keyword evidence="8" id="KW-0862">Zinc</keyword>
<keyword evidence="2" id="KW-0548">Nucleotidyltransferase</keyword>
<dbReference type="PROSITE" id="PS50879">
    <property type="entry name" value="RNASE_H_1"/>
    <property type="match status" value="1"/>
</dbReference>
<keyword evidence="3" id="KW-0540">Nuclease</keyword>
<dbReference type="Proteomes" id="UP000531151">
    <property type="component" value="Unassembled WGS sequence"/>
</dbReference>
<evidence type="ECO:0000259" key="9">
    <source>
        <dbReference type="PROSITE" id="PS50876"/>
    </source>
</evidence>
<dbReference type="InterPro" id="IPR002156">
    <property type="entry name" value="RNaseH_domain"/>
</dbReference>
<evidence type="ECO:0000256" key="4">
    <source>
        <dbReference type="ARBA" id="ARBA00022723"/>
    </source>
</evidence>
<dbReference type="InterPro" id="IPR036397">
    <property type="entry name" value="RNaseH_sf"/>
</dbReference>
<accession>A0A7K4JRW6</accession>
<dbReference type="Pfam" id="PF02022">
    <property type="entry name" value="Integrase_Zn"/>
    <property type="match status" value="1"/>
</dbReference>
<reference evidence="11 12" key="1">
    <citation type="submission" date="2019-09" db="EMBL/GenBank/DDBJ databases">
        <title>Bird 10,000 Genomes (B10K) Project - Family phase.</title>
        <authorList>
            <person name="Zhang G."/>
        </authorList>
    </citation>
    <scope>NUCLEOTIDE SEQUENCE [LARGE SCALE GENOMIC DNA]</scope>
    <source>
        <strain evidence="11">B10K-CU-031-07</strain>
        <tissue evidence="11">Muscle</tissue>
    </source>
</reference>
<dbReference type="GO" id="GO:0003964">
    <property type="term" value="F:RNA-directed DNA polymerase activity"/>
    <property type="evidence" value="ECO:0007669"/>
    <property type="project" value="UniProtKB-KW"/>
</dbReference>
<gene>
    <name evidence="11" type="primary">Hervk_4</name>
    <name evidence="11" type="ORF">GEOCAL_R14870</name>
</gene>
<name>A0A7K4JRW6_GEOCA</name>
<dbReference type="Gene3D" id="1.10.10.200">
    <property type="match status" value="1"/>
</dbReference>
<evidence type="ECO:0000256" key="7">
    <source>
        <dbReference type="ARBA" id="ARBA00022918"/>
    </source>
</evidence>
<dbReference type="GO" id="GO:0004523">
    <property type="term" value="F:RNA-DNA hybrid ribonuclease activity"/>
    <property type="evidence" value="ECO:0007669"/>
    <property type="project" value="InterPro"/>
</dbReference>
<dbReference type="GO" id="GO:0035613">
    <property type="term" value="F:RNA stem-loop binding"/>
    <property type="evidence" value="ECO:0007669"/>
    <property type="project" value="TreeGrafter"/>
</dbReference>
<dbReference type="InterPro" id="IPR003308">
    <property type="entry name" value="Integrase_Zn-bd_dom_N"/>
</dbReference>
<feature type="domain" description="Integrase-type" evidence="9">
    <location>
        <begin position="106"/>
        <end position="147"/>
    </location>
</feature>
<dbReference type="Pfam" id="PF00075">
    <property type="entry name" value="RNase_H"/>
    <property type="match status" value="1"/>
</dbReference>
<dbReference type="InterPro" id="IPR012337">
    <property type="entry name" value="RNaseH-like_sf"/>
</dbReference>
<feature type="non-terminal residue" evidence="11">
    <location>
        <position position="159"/>
    </location>
</feature>
<evidence type="ECO:0000256" key="2">
    <source>
        <dbReference type="ARBA" id="ARBA00022695"/>
    </source>
</evidence>